<dbReference type="PANTHER" id="PTHR33505:SF4">
    <property type="entry name" value="PROTEIN PREY, MITOCHONDRIAL"/>
    <property type="match status" value="1"/>
</dbReference>
<evidence type="ECO:0000256" key="1">
    <source>
        <dbReference type="ARBA" id="ARBA00004173"/>
    </source>
</evidence>
<dbReference type="InParanoid" id="A0A6I8S6P6"/>
<name>A0A6I8S6P6_XENTR</name>
<comment type="similarity">
    <text evidence="4">Belongs to the PREY family.</text>
</comment>
<dbReference type="InterPro" id="IPR005651">
    <property type="entry name" value="Trm112-like"/>
</dbReference>
<comment type="subcellular location">
    <subcellularLocation>
        <location evidence="1">Mitochondrion</location>
    </subcellularLocation>
</comment>
<feature type="chain" id="PRO_5026332488" description="Protein preY, mitochondrial" evidence="6">
    <location>
        <begin position="20"/>
        <end position="156"/>
    </location>
</feature>
<dbReference type="Ensembl" id="ENSXETT00000081487">
    <property type="protein sequence ID" value="ENSXETP00000090482"/>
    <property type="gene ID" value="ENSXETG00000035382"/>
</dbReference>
<dbReference type="FunCoup" id="A0A6I8S6P6">
    <property type="interactions" value="724"/>
</dbReference>
<protein>
    <recommendedName>
        <fullName evidence="5">Protein preY, mitochondrial</fullName>
    </recommendedName>
</protein>
<proteinExistence type="inferred from homology"/>
<sequence>LPPCFIHAVAFYLVYSLLCDSLCCSILYYPQPVQCSIRLGCWGTGKKTCWSPAGQIPSPRALPRSTVTLPQHTAVARSPEQSLKDSKTFDPTLLQFLVCPLSRKSLRYEESTNELINDELGIAYPIVDGIPNMIPQDARMIHKDRKPESPDTEQTT</sequence>
<accession>A0A6I8S6P6</accession>
<dbReference type="PANTHER" id="PTHR33505">
    <property type="entry name" value="ZGC:162634"/>
    <property type="match status" value="1"/>
</dbReference>
<dbReference type="Bgee" id="ENSXETG00000035382">
    <property type="expression patterns" value="Expressed in skeletal muscle tissue and 12 other cell types or tissues"/>
</dbReference>
<evidence type="ECO:0000256" key="2">
    <source>
        <dbReference type="ARBA" id="ARBA00022946"/>
    </source>
</evidence>
<dbReference type="HAMAP" id="MF_01187">
    <property type="entry name" value="UPF0434"/>
    <property type="match status" value="1"/>
</dbReference>
<keyword evidence="3" id="KW-0496">Mitochondrion</keyword>
<evidence type="ECO:0000256" key="4">
    <source>
        <dbReference type="ARBA" id="ARBA00038479"/>
    </source>
</evidence>
<dbReference type="FunFam" id="2.20.25.10:FF:000017">
    <property type="entry name" value="protein preY, mitochondrial"/>
    <property type="match status" value="1"/>
</dbReference>
<reference evidence="7" key="1">
    <citation type="journal article" date="2010" name="Science">
        <title>The genome of the Western clawed frog Xenopus tropicalis.</title>
        <authorList>
            <person name="Hellsten U."/>
            <person name="Harland R.M."/>
            <person name="Gilchrist M.J."/>
            <person name="Hendrix D."/>
            <person name="Jurka J."/>
            <person name="Kapitonov V."/>
            <person name="Ovcharenko I."/>
            <person name="Putnam N.H."/>
            <person name="Shu S."/>
            <person name="Taher L."/>
            <person name="Blitz I.L."/>
            <person name="Blumberg B."/>
            <person name="Dichmann D.S."/>
            <person name="Dubchak I."/>
            <person name="Amaya E."/>
            <person name="Detter J.C."/>
            <person name="Fletcher R."/>
            <person name="Gerhard D.S."/>
            <person name="Goodstein D."/>
            <person name="Graves T."/>
            <person name="Grigoriev I.V."/>
            <person name="Grimwood J."/>
            <person name="Kawashima T."/>
            <person name="Lindquist E."/>
            <person name="Lucas S.M."/>
            <person name="Mead P.E."/>
            <person name="Mitros T."/>
            <person name="Ogino H."/>
            <person name="Ohta Y."/>
            <person name="Poliakov A.V."/>
            <person name="Pollet N."/>
            <person name="Robert J."/>
            <person name="Salamov A."/>
            <person name="Sater A.K."/>
            <person name="Schmutz J."/>
            <person name="Terry A."/>
            <person name="Vize P.D."/>
            <person name="Warren W.C."/>
            <person name="Wells D."/>
            <person name="Wills A."/>
            <person name="Wilson R.K."/>
            <person name="Zimmerman L.B."/>
            <person name="Zorn A.M."/>
            <person name="Grainger R."/>
            <person name="Grammer T."/>
            <person name="Khokha M.K."/>
            <person name="Richardson P.M."/>
            <person name="Rokhsar D.S."/>
        </authorList>
    </citation>
    <scope>NUCLEOTIDE SEQUENCE [LARGE SCALE GENOMIC DNA]</scope>
    <source>
        <strain evidence="7">Nigerian</strain>
    </source>
</reference>
<dbReference type="AlphaFoldDB" id="A0A6I8S6P6"/>
<evidence type="ECO:0000313" key="7">
    <source>
        <dbReference type="Ensembl" id="ENSXETP00000090482"/>
    </source>
</evidence>
<reference evidence="7" key="2">
    <citation type="submission" date="2020-05" db="UniProtKB">
        <authorList>
            <consortium name="Ensembl"/>
        </authorList>
    </citation>
    <scope>IDENTIFICATION</scope>
</reference>
<feature type="signal peptide" evidence="6">
    <location>
        <begin position="1"/>
        <end position="19"/>
    </location>
</feature>
<dbReference type="GeneTree" id="ENSGT00610000087446"/>
<keyword evidence="6" id="KW-0732">Signal</keyword>
<dbReference type="Gene3D" id="2.20.25.10">
    <property type="match status" value="1"/>
</dbReference>
<dbReference type="SUPFAM" id="SSF158997">
    <property type="entry name" value="Trm112p-like"/>
    <property type="match status" value="1"/>
</dbReference>
<organism evidence="7">
    <name type="scientific">Xenopus tropicalis</name>
    <name type="common">Western clawed frog</name>
    <name type="synonym">Silurana tropicalis</name>
    <dbReference type="NCBI Taxonomy" id="8364"/>
    <lineage>
        <taxon>Eukaryota</taxon>
        <taxon>Metazoa</taxon>
        <taxon>Chordata</taxon>
        <taxon>Craniata</taxon>
        <taxon>Vertebrata</taxon>
        <taxon>Euteleostomi</taxon>
        <taxon>Amphibia</taxon>
        <taxon>Batrachia</taxon>
        <taxon>Anura</taxon>
        <taxon>Pipoidea</taxon>
        <taxon>Pipidae</taxon>
        <taxon>Xenopodinae</taxon>
        <taxon>Xenopus</taxon>
        <taxon>Silurana</taxon>
    </lineage>
</organism>
<evidence type="ECO:0000256" key="5">
    <source>
        <dbReference type="ARBA" id="ARBA00040939"/>
    </source>
</evidence>
<dbReference type="GO" id="GO:0005739">
    <property type="term" value="C:mitochondrion"/>
    <property type="evidence" value="ECO:0007669"/>
    <property type="project" value="UniProtKB-SubCell"/>
</dbReference>
<evidence type="ECO:0000256" key="6">
    <source>
        <dbReference type="SAM" id="SignalP"/>
    </source>
</evidence>
<keyword evidence="2" id="KW-0809">Transit peptide</keyword>
<dbReference type="Pfam" id="PF03966">
    <property type="entry name" value="Trm112p"/>
    <property type="match status" value="1"/>
</dbReference>
<evidence type="ECO:0000256" key="3">
    <source>
        <dbReference type="ARBA" id="ARBA00023128"/>
    </source>
</evidence>